<evidence type="ECO:0000313" key="2">
    <source>
        <dbReference type="EMBL" id="ECT9641589.1"/>
    </source>
</evidence>
<dbReference type="EMBL" id="MLZC01000003">
    <property type="protein sequence ID" value="OHG67612.1"/>
    <property type="molecule type" value="Genomic_DNA"/>
</dbReference>
<dbReference type="AlphaFoldDB" id="A0A1S0ZHM8"/>
<evidence type="ECO:0000313" key="3">
    <source>
        <dbReference type="EMBL" id="OHG67612.1"/>
    </source>
</evidence>
<comment type="caution">
    <text evidence="3">The sequence shown here is derived from an EMBL/GenBank/DDBJ whole genome shotgun (WGS) entry which is preliminary data.</text>
</comment>
<gene>
    <name evidence="3" type="ORF">A7T00_07610</name>
    <name evidence="2" type="ORF">CJK13_14495</name>
</gene>
<organism evidence="3">
    <name type="scientific">Salmonella enterica subsp. enterica serovar Saintpaul</name>
    <dbReference type="NCBI Taxonomy" id="90105"/>
    <lineage>
        <taxon>Bacteria</taxon>
        <taxon>Pseudomonadati</taxon>
        <taxon>Pseudomonadota</taxon>
        <taxon>Gammaproteobacteria</taxon>
        <taxon>Enterobacterales</taxon>
        <taxon>Enterobacteriaceae</taxon>
        <taxon>Salmonella</taxon>
    </lineage>
</organism>
<protein>
    <submittedName>
        <fullName evidence="3">AraC family transcriptional regulator</fullName>
    </submittedName>
</protein>
<sequence length="244" mass="27986">MSKPMIICCKEWSVTVALAALLESSTIQAVYSRKQLIRVLQDNPGVPVVLGLNPHEHVVDLYQLKPLLMGREGVFIARCFYWTDYSLTKWLGLDRYSFCSWDTLQAPFSRLEKLQSFKRLTITEQCHYTAEMGTHALSPMPFPKTEVKVLEWANQWLSWKLAEAGLNTNEIRVLSLMAEGRKVGLPCRVRSTHKVNGLYKLGMNKHVMNVYRGVRVRQELQSRWLTFGVEISTQSVSPYCQETG</sequence>
<dbReference type="EMBL" id="AAKOLH010000006">
    <property type="protein sequence ID" value="ECT9641589.1"/>
    <property type="molecule type" value="Genomic_DNA"/>
</dbReference>
<accession>A0A1S0ZHM8</accession>
<name>A0A1S0ZHM8_SALET</name>
<reference evidence="3" key="1">
    <citation type="submission" date="2016-09" db="EMBL/GenBank/DDBJ databases">
        <title>Whole genome sequencing of Salmonella enterica.</title>
        <authorList>
            <person name="Bell R."/>
        </authorList>
    </citation>
    <scope>NUCLEOTIDE SEQUENCE [LARGE SCALE GENOMIC DNA]</scope>
    <source>
        <strain evidence="3">CFSAN044978</strain>
    </source>
</reference>
<evidence type="ECO:0000256" key="1">
    <source>
        <dbReference type="SAM" id="SignalP"/>
    </source>
</evidence>
<feature type="chain" id="PRO_5036025166" evidence="1">
    <location>
        <begin position="20"/>
        <end position="244"/>
    </location>
</feature>
<dbReference type="RefSeq" id="WP_000042823.1">
    <property type="nucleotide sequence ID" value="NZ_QWDP01000003.1"/>
</dbReference>
<feature type="signal peptide" evidence="1">
    <location>
        <begin position="1"/>
        <end position="19"/>
    </location>
</feature>
<keyword evidence="1" id="KW-0732">Signal</keyword>
<reference evidence="2" key="2">
    <citation type="submission" date="2018-07" db="EMBL/GenBank/DDBJ databases">
        <authorList>
            <consortium name="PulseNet: The National Subtyping Network for Foodborne Disease Surveillance"/>
            <person name="Tarr C.L."/>
            <person name="Trees E."/>
            <person name="Katz L.S."/>
            <person name="Carleton-Romer H.A."/>
            <person name="Stroika S."/>
            <person name="Kucerova Z."/>
            <person name="Roache K.F."/>
            <person name="Sabol A.L."/>
            <person name="Besser J."/>
            <person name="Gerner-Smidt P."/>
        </authorList>
    </citation>
    <scope>NUCLEOTIDE SEQUENCE</scope>
    <source>
        <strain evidence="2">2015AM-1903</strain>
    </source>
</reference>
<proteinExistence type="predicted"/>